<dbReference type="InterPro" id="IPR009721">
    <property type="entry name" value="O-acyltransferase_WSD1_C"/>
</dbReference>
<evidence type="ECO:0000256" key="6">
    <source>
        <dbReference type="ARBA" id="ARBA00022679"/>
    </source>
</evidence>
<evidence type="ECO:0000313" key="13">
    <source>
        <dbReference type="EMBL" id="MQX53556.1"/>
    </source>
</evidence>
<feature type="domain" description="O-acyltransferase WSD1 C-terminal" evidence="12">
    <location>
        <begin position="304"/>
        <end position="445"/>
    </location>
</feature>
<protein>
    <recommendedName>
        <fullName evidence="4">diacylglycerol O-acyltransferase</fullName>
        <ecNumber evidence="4">2.3.1.20</ecNumber>
    </recommendedName>
</protein>
<dbReference type="SUPFAM" id="SSF52777">
    <property type="entry name" value="CoA-dependent acyltransferases"/>
    <property type="match status" value="1"/>
</dbReference>
<comment type="pathway">
    <text evidence="1">Glycerolipid metabolism; triacylglycerol biosynthesis.</text>
</comment>
<keyword evidence="9 13" id="KW-0012">Acyltransferase</keyword>
<dbReference type="Pfam" id="PF06974">
    <property type="entry name" value="WS_DGAT_C"/>
    <property type="match status" value="1"/>
</dbReference>
<comment type="caution">
    <text evidence="13">The sequence shown here is derived from an EMBL/GenBank/DDBJ whole genome shotgun (WGS) entry which is preliminary data.</text>
</comment>
<evidence type="ECO:0000256" key="5">
    <source>
        <dbReference type="ARBA" id="ARBA00022516"/>
    </source>
</evidence>
<evidence type="ECO:0000256" key="9">
    <source>
        <dbReference type="ARBA" id="ARBA00023315"/>
    </source>
</evidence>
<dbReference type="Gene3D" id="3.30.559.30">
    <property type="entry name" value="Nonribosomal peptide synthetase, condensation domain"/>
    <property type="match status" value="1"/>
</dbReference>
<reference evidence="13 14" key="1">
    <citation type="submission" date="2019-10" db="EMBL/GenBank/DDBJ databases">
        <title>Alcanivorax sp.PA15-N-34 draft genome sequence.</title>
        <authorList>
            <person name="Liao X."/>
            <person name="Shao Z."/>
        </authorList>
    </citation>
    <scope>NUCLEOTIDE SEQUENCE [LARGE SCALE GENOMIC DNA]</scope>
    <source>
        <strain evidence="13 14">PA15-N-34</strain>
    </source>
</reference>
<dbReference type="GO" id="GO:0005886">
    <property type="term" value="C:plasma membrane"/>
    <property type="evidence" value="ECO:0007669"/>
    <property type="project" value="TreeGrafter"/>
</dbReference>
<keyword evidence="7" id="KW-0319">Glycerol metabolism</keyword>
<dbReference type="Pfam" id="PF03007">
    <property type="entry name" value="WS_DGAT_cat"/>
    <property type="match status" value="1"/>
</dbReference>
<keyword evidence="8" id="KW-0443">Lipid metabolism</keyword>
<dbReference type="InterPro" id="IPR014292">
    <property type="entry name" value="Acyl_transf_WS/DGAT"/>
</dbReference>
<dbReference type="InterPro" id="IPR045034">
    <property type="entry name" value="O-acyltransferase_WSD1-like"/>
</dbReference>
<dbReference type="PANTHER" id="PTHR31650:SF1">
    <property type="entry name" value="WAX ESTER SYNTHASE_DIACYLGLYCEROL ACYLTRANSFERASE 4-RELATED"/>
    <property type="match status" value="1"/>
</dbReference>
<gene>
    <name evidence="13" type="ORF">GFN93_09870</name>
</gene>
<evidence type="ECO:0000256" key="1">
    <source>
        <dbReference type="ARBA" id="ARBA00004771"/>
    </source>
</evidence>
<dbReference type="InterPro" id="IPR004255">
    <property type="entry name" value="O-acyltransferase_WSD1_N"/>
</dbReference>
<dbReference type="Gene3D" id="3.30.559.10">
    <property type="entry name" value="Chloramphenicol acetyltransferase-like domain"/>
    <property type="match status" value="1"/>
</dbReference>
<dbReference type="InterPro" id="IPR023213">
    <property type="entry name" value="CAT-like_dom_sf"/>
</dbReference>
<evidence type="ECO:0000256" key="4">
    <source>
        <dbReference type="ARBA" id="ARBA00013244"/>
    </source>
</evidence>
<dbReference type="EMBL" id="WIRE01000001">
    <property type="protein sequence ID" value="MQX53556.1"/>
    <property type="molecule type" value="Genomic_DNA"/>
</dbReference>
<evidence type="ECO:0000259" key="11">
    <source>
        <dbReference type="Pfam" id="PF03007"/>
    </source>
</evidence>
<evidence type="ECO:0000256" key="2">
    <source>
        <dbReference type="ARBA" id="ARBA00005189"/>
    </source>
</evidence>
<dbReference type="EC" id="2.3.1.20" evidence="4"/>
<organism evidence="13 14">
    <name type="scientific">Alcanivorax sediminis</name>
    <dbReference type="NCBI Taxonomy" id="2663008"/>
    <lineage>
        <taxon>Bacteria</taxon>
        <taxon>Pseudomonadati</taxon>
        <taxon>Pseudomonadota</taxon>
        <taxon>Gammaproteobacteria</taxon>
        <taxon>Oceanospirillales</taxon>
        <taxon>Alcanivoracaceae</taxon>
        <taxon>Alcanivorax</taxon>
    </lineage>
</organism>
<evidence type="ECO:0000259" key="12">
    <source>
        <dbReference type="Pfam" id="PF06974"/>
    </source>
</evidence>
<dbReference type="PANTHER" id="PTHR31650">
    <property type="entry name" value="O-ACYLTRANSFERASE (WSD1-LIKE) FAMILY PROTEIN"/>
    <property type="match status" value="1"/>
</dbReference>
<keyword evidence="6 13" id="KW-0808">Transferase</keyword>
<keyword evidence="14" id="KW-1185">Reference proteome</keyword>
<evidence type="ECO:0000256" key="3">
    <source>
        <dbReference type="ARBA" id="ARBA00009587"/>
    </source>
</evidence>
<dbReference type="Proteomes" id="UP000469421">
    <property type="component" value="Unassembled WGS sequence"/>
</dbReference>
<keyword evidence="5" id="KW-0444">Lipid biosynthesis</keyword>
<comment type="similarity">
    <text evidence="3">Belongs to the long-chain O-acyltransferase family.</text>
</comment>
<name>A0A6N7LVZ9_9GAMM</name>
<comment type="catalytic activity">
    <reaction evidence="10">
        <text>an acyl-CoA + a 1,2-diacyl-sn-glycerol = a triacyl-sn-glycerol + CoA</text>
        <dbReference type="Rhea" id="RHEA:10868"/>
        <dbReference type="ChEBI" id="CHEBI:17815"/>
        <dbReference type="ChEBI" id="CHEBI:57287"/>
        <dbReference type="ChEBI" id="CHEBI:58342"/>
        <dbReference type="ChEBI" id="CHEBI:64615"/>
        <dbReference type="EC" id="2.3.1.20"/>
    </reaction>
</comment>
<dbReference type="GO" id="GO:0004144">
    <property type="term" value="F:diacylglycerol O-acyltransferase activity"/>
    <property type="evidence" value="ECO:0007669"/>
    <property type="project" value="UniProtKB-EC"/>
</dbReference>
<sequence>MKQDREPMSAVDTAWLRMENDNNLMMIQTVLLLEGPLDLGRLRSVLEQRLLSFSRFRQRVVMEKEHAYWQDDPGFNLDNHVHRVGLPGKADMHELQAFCADLISTPLNFHHPLWQMHIIDRVDGQHSAVVCRIHHCIADGLALVRVLLSVADTTREGDRQAPNGDRPYHHTSWLERGRHLAHDLIEEATELVRHPDQLLELARAGWSAGAELARVTLQPRDPPTCLKRSLSGRKVVGWAEPLDLEAVKDVAHALDGTVNDVLLTCATGALRSWLLEQGDDVTQDLNVAVPFNLRPLDKPIDTLGNQFGLVLVRLPIHLASARSRLLEVQKHMRDLKASPQPWVFYGMLVGLGQGPDALEQAALEFLSSKASLVMTNVPGPQKPLYLAGARILQPMVWVPQSGGVGMGLSILSYAGTVQFGVVADQNLMTDPQGLVAHFHRSFEELASLVHAEQG</sequence>
<evidence type="ECO:0000313" key="14">
    <source>
        <dbReference type="Proteomes" id="UP000469421"/>
    </source>
</evidence>
<evidence type="ECO:0000256" key="7">
    <source>
        <dbReference type="ARBA" id="ARBA00022798"/>
    </source>
</evidence>
<dbReference type="GO" id="GO:0006071">
    <property type="term" value="P:glycerol metabolic process"/>
    <property type="evidence" value="ECO:0007669"/>
    <property type="project" value="UniProtKB-KW"/>
</dbReference>
<dbReference type="GO" id="GO:0019432">
    <property type="term" value="P:triglyceride biosynthetic process"/>
    <property type="evidence" value="ECO:0007669"/>
    <property type="project" value="UniProtKB-UniPathway"/>
</dbReference>
<feature type="domain" description="O-acyltransferase WSD1-like N-terminal" evidence="11">
    <location>
        <begin position="8"/>
        <end position="261"/>
    </location>
</feature>
<dbReference type="NCBIfam" id="TIGR02946">
    <property type="entry name" value="acyl_WS_DGAT"/>
    <property type="match status" value="1"/>
</dbReference>
<dbReference type="RefSeq" id="WP_153500935.1">
    <property type="nucleotide sequence ID" value="NZ_WIRE01000001.1"/>
</dbReference>
<evidence type="ECO:0000256" key="10">
    <source>
        <dbReference type="ARBA" id="ARBA00048109"/>
    </source>
</evidence>
<dbReference type="AlphaFoldDB" id="A0A6N7LVZ9"/>
<evidence type="ECO:0000256" key="8">
    <source>
        <dbReference type="ARBA" id="ARBA00023098"/>
    </source>
</evidence>
<proteinExistence type="inferred from homology"/>
<accession>A0A6N7LVZ9</accession>
<dbReference type="UniPathway" id="UPA00282"/>
<comment type="pathway">
    <text evidence="2">Lipid metabolism.</text>
</comment>